<keyword evidence="1" id="KW-1133">Transmembrane helix</keyword>
<keyword evidence="1" id="KW-0472">Membrane</keyword>
<dbReference type="AlphaFoldDB" id="A0A5N6NCW5"/>
<comment type="caution">
    <text evidence="2">The sequence shown here is derived from an EMBL/GenBank/DDBJ whole genome shotgun (WGS) entry which is preliminary data.</text>
</comment>
<protein>
    <submittedName>
        <fullName evidence="2">Uncharacterized protein</fullName>
    </submittedName>
</protein>
<gene>
    <name evidence="2" type="ORF">E3N88_23292</name>
</gene>
<accession>A0A5N6NCW5</accession>
<dbReference type="EMBL" id="SZYD01000012">
    <property type="protein sequence ID" value="KAD4585691.1"/>
    <property type="molecule type" value="Genomic_DNA"/>
</dbReference>
<name>A0A5N6NCW5_9ASTR</name>
<evidence type="ECO:0000256" key="1">
    <source>
        <dbReference type="SAM" id="Phobius"/>
    </source>
</evidence>
<proteinExistence type="predicted"/>
<organism evidence="2 3">
    <name type="scientific">Mikania micrantha</name>
    <name type="common">bitter vine</name>
    <dbReference type="NCBI Taxonomy" id="192012"/>
    <lineage>
        <taxon>Eukaryota</taxon>
        <taxon>Viridiplantae</taxon>
        <taxon>Streptophyta</taxon>
        <taxon>Embryophyta</taxon>
        <taxon>Tracheophyta</taxon>
        <taxon>Spermatophyta</taxon>
        <taxon>Magnoliopsida</taxon>
        <taxon>eudicotyledons</taxon>
        <taxon>Gunneridae</taxon>
        <taxon>Pentapetalae</taxon>
        <taxon>asterids</taxon>
        <taxon>campanulids</taxon>
        <taxon>Asterales</taxon>
        <taxon>Asteraceae</taxon>
        <taxon>Asteroideae</taxon>
        <taxon>Heliantheae alliance</taxon>
        <taxon>Eupatorieae</taxon>
        <taxon>Mikania</taxon>
    </lineage>
</organism>
<evidence type="ECO:0000313" key="2">
    <source>
        <dbReference type="EMBL" id="KAD4585691.1"/>
    </source>
</evidence>
<reference evidence="2 3" key="1">
    <citation type="submission" date="2019-05" db="EMBL/GenBank/DDBJ databases">
        <title>Mikania micrantha, genome provides insights into the molecular mechanism of rapid growth.</title>
        <authorList>
            <person name="Liu B."/>
        </authorList>
    </citation>
    <scope>NUCLEOTIDE SEQUENCE [LARGE SCALE GENOMIC DNA]</scope>
    <source>
        <strain evidence="2">NLD-2019</strain>
        <tissue evidence="2">Leaf</tissue>
    </source>
</reference>
<keyword evidence="3" id="KW-1185">Reference proteome</keyword>
<dbReference type="Proteomes" id="UP000326396">
    <property type="component" value="Linkage Group LG2"/>
</dbReference>
<evidence type="ECO:0000313" key="3">
    <source>
        <dbReference type="Proteomes" id="UP000326396"/>
    </source>
</evidence>
<sequence length="230" mass="25148">MSRSTCRRWWSGRLDLHGGGRLWWWGSGRLVDRRGAFGSSASPVPVVAVAWLIGCSSGRKNGTSITTATTTSPPPPQILKLMLSNMALRDRSFVFVLVFLLLITHASMVHCRHLQPRVTVTTTTTTTIGATSYKNTVGEGLEVIVSSTKNDNRKFKMCSLAYKLASGPSSSSAATTSSPSAAWSARLHHPLHRRFTFIISRLLDISSYSSSPKCPIGLSLRCPRIVDVMR</sequence>
<feature type="transmembrane region" description="Helical" evidence="1">
    <location>
        <begin position="92"/>
        <end position="109"/>
    </location>
</feature>
<keyword evidence="1" id="KW-0812">Transmembrane</keyword>